<sequence length="23" mass="2891">IIMYLAVRIFGWKYYHSHTIQHN</sequence>
<comment type="caution">
    <text evidence="1">The sequence shown here is derived from an EMBL/GenBank/DDBJ whole genome shotgun (WGS) entry which is preliminary data.</text>
</comment>
<accession>A0A630T1F5</accession>
<proteinExistence type="predicted"/>
<gene>
    <name evidence="1" type="ORF">GCW39_22015</name>
</gene>
<reference evidence="1" key="1">
    <citation type="submission" date="2019-10" db="EMBL/GenBank/DDBJ databases">
        <authorList>
            <consortium name="PulseNet: The National Subtyping Network for Foodborne Disease Surveillance"/>
            <person name="Tarr C.L."/>
            <person name="Trees E."/>
            <person name="Katz L.S."/>
            <person name="Carleton-Romer H.A."/>
            <person name="Stroika S."/>
            <person name="Kucerova Z."/>
            <person name="Roache K.F."/>
            <person name="Sabol A.L."/>
            <person name="Besser J."/>
            <person name="Gerner-Smidt P."/>
        </authorList>
    </citation>
    <scope>NUCLEOTIDE SEQUENCE</scope>
    <source>
        <strain evidence="1">PNUSAS109438</strain>
    </source>
</reference>
<dbReference type="AlphaFoldDB" id="A0A630T1F5"/>
<evidence type="ECO:0000313" key="1">
    <source>
        <dbReference type="EMBL" id="EDG4689802.1"/>
    </source>
</evidence>
<protein>
    <submittedName>
        <fullName evidence="1">Phage tail protein</fullName>
    </submittedName>
</protein>
<dbReference type="EMBL" id="AAMEHG010000170">
    <property type="protein sequence ID" value="EDG4689802.1"/>
    <property type="molecule type" value="Genomic_DNA"/>
</dbReference>
<organism evidence="1">
    <name type="scientific">Salmonella enterica</name>
    <name type="common">Salmonella choleraesuis</name>
    <dbReference type="NCBI Taxonomy" id="28901"/>
    <lineage>
        <taxon>Bacteria</taxon>
        <taxon>Pseudomonadati</taxon>
        <taxon>Pseudomonadota</taxon>
        <taxon>Gammaproteobacteria</taxon>
        <taxon>Enterobacterales</taxon>
        <taxon>Enterobacteriaceae</taxon>
        <taxon>Salmonella</taxon>
    </lineage>
</organism>
<name>A0A630T1F5_SALER</name>
<feature type="non-terminal residue" evidence="1">
    <location>
        <position position="1"/>
    </location>
</feature>